<keyword evidence="3" id="KW-1185">Reference proteome</keyword>
<accession>A0A9P6GWR4</accession>
<sequence>MKPYHAITKMMFIEDIKFELEKSELPHEESLLTETEETNTNVLGKTLTHLEATEHIEELENYLLINDPEILETLYQFKRALTKENSQCLFMLFVKLIKVILCGVPFWPPSKNGLYRKKI</sequence>
<feature type="transmembrane region" description="Helical" evidence="1">
    <location>
        <begin position="88"/>
        <end position="107"/>
    </location>
</feature>
<dbReference type="AlphaFoldDB" id="A0A9P6GWR4"/>
<organism evidence="2 3">
    <name type="scientific">Nosema granulosis</name>
    <dbReference type="NCBI Taxonomy" id="83296"/>
    <lineage>
        <taxon>Eukaryota</taxon>
        <taxon>Fungi</taxon>
        <taxon>Fungi incertae sedis</taxon>
        <taxon>Microsporidia</taxon>
        <taxon>Nosematidae</taxon>
        <taxon>Nosema</taxon>
    </lineage>
</organism>
<protein>
    <submittedName>
        <fullName evidence="2">Uncharacterized protein</fullName>
    </submittedName>
</protein>
<keyword evidence="1" id="KW-0812">Transmembrane</keyword>
<proteinExistence type="predicted"/>
<dbReference type="EMBL" id="SBJO01000331">
    <property type="protein sequence ID" value="KAF9761458.1"/>
    <property type="molecule type" value="Genomic_DNA"/>
</dbReference>
<name>A0A9P6GWR4_9MICR</name>
<gene>
    <name evidence="2" type="ORF">NGRA_2632</name>
</gene>
<evidence type="ECO:0000256" key="1">
    <source>
        <dbReference type="SAM" id="Phobius"/>
    </source>
</evidence>
<evidence type="ECO:0000313" key="2">
    <source>
        <dbReference type="EMBL" id="KAF9761458.1"/>
    </source>
</evidence>
<keyword evidence="1" id="KW-0472">Membrane</keyword>
<evidence type="ECO:0000313" key="3">
    <source>
        <dbReference type="Proteomes" id="UP000740883"/>
    </source>
</evidence>
<comment type="caution">
    <text evidence="2">The sequence shown here is derived from an EMBL/GenBank/DDBJ whole genome shotgun (WGS) entry which is preliminary data.</text>
</comment>
<dbReference type="Proteomes" id="UP000740883">
    <property type="component" value="Unassembled WGS sequence"/>
</dbReference>
<reference evidence="2 3" key="1">
    <citation type="journal article" date="2020" name="Genome Biol. Evol.">
        <title>Comparative genomics of strictly vertically transmitted, feminizing microsporidia endosymbionts of amphipod crustaceans.</title>
        <authorList>
            <person name="Cormier A."/>
            <person name="Chebbi M.A."/>
            <person name="Giraud I."/>
            <person name="Wattier R."/>
            <person name="Teixeira M."/>
            <person name="Gilbert C."/>
            <person name="Rigaud T."/>
            <person name="Cordaux R."/>
        </authorList>
    </citation>
    <scope>NUCLEOTIDE SEQUENCE [LARGE SCALE GENOMIC DNA]</scope>
    <source>
        <strain evidence="2 3">Ou3-Ou53</strain>
    </source>
</reference>
<keyword evidence="1" id="KW-1133">Transmembrane helix</keyword>